<evidence type="ECO:0008006" key="3">
    <source>
        <dbReference type="Google" id="ProtNLM"/>
    </source>
</evidence>
<dbReference type="RefSeq" id="WP_188156880.1">
    <property type="nucleotide sequence ID" value="NZ_CP061280.1"/>
</dbReference>
<name>A0A7H1C2T7_9PAST</name>
<accession>A0A7H1C2T7</accession>
<reference evidence="1 2" key="1">
    <citation type="submission" date="2020-09" db="EMBL/GenBank/DDBJ databases">
        <title>Mannheimia bovis sp.nov., isolated from a cow.</title>
        <authorList>
            <person name="Li F."/>
        </authorList>
    </citation>
    <scope>NUCLEOTIDE SEQUENCE [LARGE SCALE GENOMIC DNA]</scope>
    <source>
        <strain evidence="1 2">ZY190616</strain>
    </source>
</reference>
<dbReference type="AlphaFoldDB" id="A0A7H1C2T7"/>
<dbReference type="KEGG" id="mbos:ICJ55_00600"/>
<proteinExistence type="predicted"/>
<sequence length="321" mass="37761">MYFERERIELPQGVVQGDHIDTEWLKKASPEEQKEALFQWFTNQYEDPVESLPYDSSEGGYIPIHGALVDPFDEFWAFGDIVSDEVIEEVAQELFDIAGDMWSPIPSQDEDFFEYDRNISPLEAFEKRINDSEMLIGILSSDNKNHFLLQMSVFSLFFTAFETYLWEVTKYNIKHYPEILKNLILNNRKDDIKNKAFLLIQRFYKGEVSDILAELEKIIHRKLDSEIIWHNSDNLDYVFKQGFGLNRLPNYTDIKDLLRTRNNIIHRFGMNIEGNDIELPDLDKAKSIFTKYCEDLDKLIQDKINEITMNRLKDLTGSVNK</sequence>
<protein>
    <recommendedName>
        <fullName evidence="3">RiboL-PSP-HEPN domain-containing protein</fullName>
    </recommendedName>
</protein>
<organism evidence="1 2">
    <name type="scientific">Mannheimia bovis</name>
    <dbReference type="NCBI Taxonomy" id="2770636"/>
    <lineage>
        <taxon>Bacteria</taxon>
        <taxon>Pseudomonadati</taxon>
        <taxon>Pseudomonadota</taxon>
        <taxon>Gammaproteobacteria</taxon>
        <taxon>Pasteurellales</taxon>
        <taxon>Pasteurellaceae</taxon>
        <taxon>Mannheimia</taxon>
    </lineage>
</organism>
<dbReference type="EMBL" id="CP061280">
    <property type="protein sequence ID" value="QNS15292.1"/>
    <property type="molecule type" value="Genomic_DNA"/>
</dbReference>
<keyword evidence="2" id="KW-1185">Reference proteome</keyword>
<gene>
    <name evidence="1" type="ORF">ICJ55_00600</name>
</gene>
<evidence type="ECO:0000313" key="2">
    <source>
        <dbReference type="Proteomes" id="UP000576260"/>
    </source>
</evidence>
<dbReference type="Proteomes" id="UP000576260">
    <property type="component" value="Chromosome"/>
</dbReference>
<evidence type="ECO:0000313" key="1">
    <source>
        <dbReference type="EMBL" id="QNS15292.1"/>
    </source>
</evidence>